<comment type="caution">
    <text evidence="5">The sequence shown here is derived from an EMBL/GenBank/DDBJ whole genome shotgun (WGS) entry which is preliminary data.</text>
</comment>
<dbReference type="PANTHER" id="PTHR16684:SF11">
    <property type="entry name" value="CENTROMERE PROTEIN C"/>
    <property type="match status" value="1"/>
</dbReference>
<comment type="similarity">
    <text evidence="2">Belongs to the CENP-C/MIF2 family.</text>
</comment>
<dbReference type="GO" id="GO:0051315">
    <property type="term" value="P:attachment of mitotic spindle microtubules to kinetochore"/>
    <property type="evidence" value="ECO:0007669"/>
    <property type="project" value="TreeGrafter"/>
</dbReference>
<dbReference type="GO" id="GO:0005634">
    <property type="term" value="C:nucleus"/>
    <property type="evidence" value="ECO:0007669"/>
    <property type="project" value="UniProtKB-SubCell"/>
</dbReference>
<evidence type="ECO:0000313" key="5">
    <source>
        <dbReference type="EMBL" id="KAF3954828.1"/>
    </source>
</evidence>
<feature type="compositionally biased region" description="Basic residues" evidence="4">
    <location>
        <begin position="740"/>
        <end position="749"/>
    </location>
</feature>
<accession>A0A8J4QP44</accession>
<evidence type="ECO:0000256" key="4">
    <source>
        <dbReference type="SAM" id="MobiDB-lite"/>
    </source>
</evidence>
<gene>
    <name evidence="5" type="ORF">CMV_019881</name>
</gene>
<organism evidence="5 6">
    <name type="scientific">Castanea mollissima</name>
    <name type="common">Chinese chestnut</name>
    <dbReference type="NCBI Taxonomy" id="60419"/>
    <lineage>
        <taxon>Eukaryota</taxon>
        <taxon>Viridiplantae</taxon>
        <taxon>Streptophyta</taxon>
        <taxon>Embryophyta</taxon>
        <taxon>Tracheophyta</taxon>
        <taxon>Spermatophyta</taxon>
        <taxon>Magnoliopsida</taxon>
        <taxon>eudicotyledons</taxon>
        <taxon>Gunneridae</taxon>
        <taxon>Pentapetalae</taxon>
        <taxon>rosids</taxon>
        <taxon>fabids</taxon>
        <taxon>Fagales</taxon>
        <taxon>Fagaceae</taxon>
        <taxon>Castanea</taxon>
    </lineage>
</organism>
<dbReference type="InterPro" id="IPR028386">
    <property type="entry name" value="CENP-C/Mif2/cnp3"/>
</dbReference>
<name>A0A8J4QP44_9ROSI</name>
<comment type="subcellular location">
    <subcellularLocation>
        <location evidence="1">Nucleus</location>
    </subcellularLocation>
</comment>
<evidence type="ECO:0000256" key="2">
    <source>
        <dbReference type="ARBA" id="ARBA00010291"/>
    </source>
</evidence>
<keyword evidence="3" id="KW-0539">Nucleus</keyword>
<sequence length="815" mass="89625">MVAEPPSSDSAVDPLSSYYGLALFPDSFRLQPDPTKSWDFDADLDSIHNHLKSIALRSPNKLQEQAKMILDGSSELLNSEIANFLASKVKIETGVALDKESLPERRPGLGRKRARFSLKPSLSQSAVSLESNLDIDQLKDPEEFFLAYERFENAKREIQKQIGGVSMNLEQRDPSTTVRQRRPGILGRSVRYKHRYSSVISENKENVISSQEPFESGIVIPIDDMSQHETDQNVASHESKLAGSMDKVEKNVNEILDELLSGNFEDLEGSGTISILQKRLQIKPIDLENLSLPELQGTQKINLNPSRGNITKPRKALSDIDNLLKEISSKTPEKLMQEAENTVNHIASPTPPRSPFATFPSLQKHIVQSMPSNDPFSILDFDDSQAITPSLMESRKESDLYDSGKQLSNFDGLKSPLIEEDGTAVAKTGSPEAVIGDFTNSKAIVHDNSSKVSVGVDVGPSGTHVDMEDNVRSCNTDNDLDEQLSNCDKLKSLLIEEDDTAVAKTGSPEAVIGDFIYVEAIVHDNSRKVSVGVDVGCSGTHVDMEDNVRGCNMDIDLDEQLSNCDKLKSLLIEEVDTSVAKTASPEAVIGDFTYAEAIVHDNSSKVSVGVDVGSSGTHVDVEDNVRGCNKDNDLDVQLSCHDADMTAQTNGPNNLEDKVEDMLQEPAEAVASPQPDLNMADATEEILNDIQSMLDQSSPAVVEEHAVHQLSRSPGNVSEQHLEECTQESLNEQNKATPPRPRKRKEKTCRKSLAGAGLLWDHGVRRSTRIRTRPLEYWKGERLLYGRIHQSLTTVIGLKYVSPSKEDGQPALKVS</sequence>
<dbReference type="AlphaFoldDB" id="A0A8J4QP44"/>
<dbReference type="GO" id="GO:0000776">
    <property type="term" value="C:kinetochore"/>
    <property type="evidence" value="ECO:0007669"/>
    <property type="project" value="InterPro"/>
</dbReference>
<dbReference type="GO" id="GO:0051382">
    <property type="term" value="P:kinetochore assembly"/>
    <property type="evidence" value="ECO:0007669"/>
    <property type="project" value="InterPro"/>
</dbReference>
<evidence type="ECO:0000313" key="6">
    <source>
        <dbReference type="Proteomes" id="UP000737018"/>
    </source>
</evidence>
<feature type="compositionally biased region" description="Polar residues" evidence="4">
    <location>
        <begin position="710"/>
        <end position="719"/>
    </location>
</feature>
<evidence type="ECO:0008006" key="7">
    <source>
        <dbReference type="Google" id="ProtNLM"/>
    </source>
</evidence>
<reference evidence="5" key="1">
    <citation type="submission" date="2020-03" db="EMBL/GenBank/DDBJ databases">
        <title>Castanea mollissima Vanexum genome sequencing.</title>
        <authorList>
            <person name="Staton M."/>
        </authorList>
    </citation>
    <scope>NUCLEOTIDE SEQUENCE</scope>
    <source>
        <tissue evidence="5">Leaf</tissue>
    </source>
</reference>
<dbReference type="GO" id="GO:0051455">
    <property type="term" value="P:spindle attachment to meiosis I kinetochore"/>
    <property type="evidence" value="ECO:0007669"/>
    <property type="project" value="TreeGrafter"/>
</dbReference>
<evidence type="ECO:0000256" key="3">
    <source>
        <dbReference type="ARBA" id="ARBA00023242"/>
    </source>
</evidence>
<keyword evidence="6" id="KW-1185">Reference proteome</keyword>
<dbReference type="Proteomes" id="UP000737018">
    <property type="component" value="Unassembled WGS sequence"/>
</dbReference>
<evidence type="ECO:0000256" key="1">
    <source>
        <dbReference type="ARBA" id="ARBA00004123"/>
    </source>
</evidence>
<dbReference type="EMBL" id="JRKL02003572">
    <property type="protein sequence ID" value="KAF3954828.1"/>
    <property type="molecule type" value="Genomic_DNA"/>
</dbReference>
<dbReference type="OrthoDB" id="1939643at2759"/>
<dbReference type="GO" id="GO:0019237">
    <property type="term" value="F:centromeric DNA binding"/>
    <property type="evidence" value="ECO:0007669"/>
    <property type="project" value="InterPro"/>
</dbReference>
<feature type="region of interest" description="Disordered" evidence="4">
    <location>
        <begin position="695"/>
        <end position="749"/>
    </location>
</feature>
<feature type="compositionally biased region" description="Polar residues" evidence="4">
    <location>
        <begin position="727"/>
        <end position="736"/>
    </location>
</feature>
<proteinExistence type="inferred from homology"/>
<protein>
    <recommendedName>
        <fullName evidence="7">Centromere protein C</fullName>
    </recommendedName>
</protein>
<dbReference type="PANTHER" id="PTHR16684">
    <property type="entry name" value="CENTROMERE PROTEIN C"/>
    <property type="match status" value="1"/>
</dbReference>